<evidence type="ECO:0000256" key="2">
    <source>
        <dbReference type="ARBA" id="ARBA00022692"/>
    </source>
</evidence>
<evidence type="ECO:0000256" key="6">
    <source>
        <dbReference type="ARBA" id="ARBA00023157"/>
    </source>
</evidence>
<reference evidence="8" key="1">
    <citation type="submission" date="2025-08" db="UniProtKB">
        <authorList>
            <consortium name="RefSeq"/>
        </authorList>
    </citation>
    <scope>IDENTIFICATION</scope>
</reference>
<keyword evidence="5" id="KW-0472">Membrane</keyword>
<dbReference type="SUPFAM" id="SSF49830">
    <property type="entry name" value="ENV polyprotein, receptor-binding domain"/>
    <property type="match status" value="1"/>
</dbReference>
<evidence type="ECO:0000256" key="3">
    <source>
        <dbReference type="ARBA" id="ARBA00022729"/>
    </source>
</evidence>
<gene>
    <name evidence="8" type="primary">LOC115871254</name>
</gene>
<dbReference type="InterPro" id="IPR008981">
    <property type="entry name" value="FMuLV_rcpt-bd"/>
</dbReference>
<dbReference type="SUPFAM" id="SSF58069">
    <property type="entry name" value="Virus ectodomain"/>
    <property type="match status" value="1"/>
</dbReference>
<name>A0ABM1VLA7_ECHTE</name>
<keyword evidence="2" id="KW-0812">Transmembrane</keyword>
<keyword evidence="3" id="KW-0732">Signal</keyword>
<keyword evidence="7" id="KW-1185">Reference proteome</keyword>
<dbReference type="Gene3D" id="3.90.310.10">
    <property type="entry name" value="ENV polyprotein, receptor-binding domain"/>
    <property type="match status" value="1"/>
</dbReference>
<protein>
    <submittedName>
        <fullName evidence="8">Endogenous retrovirus group S71 member 1 Env polyprotein-like</fullName>
    </submittedName>
</protein>
<organism evidence="7 8">
    <name type="scientific">Echinops telfairi</name>
    <name type="common">Lesser hedgehog tenrec</name>
    <dbReference type="NCBI Taxonomy" id="9371"/>
    <lineage>
        <taxon>Eukaryota</taxon>
        <taxon>Metazoa</taxon>
        <taxon>Chordata</taxon>
        <taxon>Craniata</taxon>
        <taxon>Vertebrata</taxon>
        <taxon>Euteleostomi</taxon>
        <taxon>Mammalia</taxon>
        <taxon>Eutheria</taxon>
        <taxon>Afrotheria</taxon>
        <taxon>Tenrecidae</taxon>
        <taxon>Tenrecinae</taxon>
        <taxon>Echinops</taxon>
    </lineage>
</organism>
<dbReference type="Pfam" id="PF00429">
    <property type="entry name" value="TLV_coat"/>
    <property type="match status" value="1"/>
</dbReference>
<dbReference type="RefSeq" id="XP_030742803.1">
    <property type="nucleotide sequence ID" value="XM_030886943.1"/>
</dbReference>
<dbReference type="PANTHER" id="PTHR10424">
    <property type="entry name" value="VIRAL ENVELOPE PROTEIN"/>
    <property type="match status" value="1"/>
</dbReference>
<dbReference type="PANTHER" id="PTHR10424:SF75">
    <property type="entry name" value="ENDOGENOUS RETROVIRUS GROUP S71 MEMBER 1 ENV POLYPROTEIN"/>
    <property type="match status" value="1"/>
</dbReference>
<dbReference type="GeneID" id="115871254"/>
<evidence type="ECO:0000256" key="5">
    <source>
        <dbReference type="ARBA" id="ARBA00023136"/>
    </source>
</evidence>
<accession>A0ABM1VLA7</accession>
<evidence type="ECO:0000313" key="7">
    <source>
        <dbReference type="Proteomes" id="UP000694863"/>
    </source>
</evidence>
<sequence>MCPSWDCVDVGTWVEGPNKTDLMSVWKGPAEKSCHIGACNPMFFNLTDPLADYWDEGLIFGLRLYVSGRDPGVMFAIKKIPVAVLDPLIPIAWLAGTPDPLFTRTPVHPSPPLPTHKLLRRSLPLGTARTSPKPLLASPSLTTIFSILNSVHSILNDSQPELAKNCLLCLKMKPPYYVGVGIDQPILVDSRHACKNAGSPRITLGNIIGNGSCLLKMETGKTRIAMPPVCVSSTFVIDSAFYTAPPDTWFYCSNTLYRCVSGAEMQSTCILVQVFPQMYVLDGQADFTFRNMPEVGDLLRRNKALQHLVPFVVPVFPGLSVAGTAALAASGADIQFLTKSADTDINGFHRSIETLAQEMDSLEDVVLRNEYGLRIRFMAQGNFCVGLGSSCCFYANETGIIRDAFWSPIEKVKSRRHRN</sequence>
<proteinExistence type="predicted"/>
<dbReference type="Gene3D" id="1.10.287.210">
    <property type="match status" value="1"/>
</dbReference>
<keyword evidence="6" id="KW-1015">Disulfide bond</keyword>
<evidence type="ECO:0000256" key="1">
    <source>
        <dbReference type="ARBA" id="ARBA00004167"/>
    </source>
</evidence>
<evidence type="ECO:0000313" key="8">
    <source>
        <dbReference type="RefSeq" id="XP_030742803.1"/>
    </source>
</evidence>
<evidence type="ECO:0000256" key="4">
    <source>
        <dbReference type="ARBA" id="ARBA00022989"/>
    </source>
</evidence>
<dbReference type="InterPro" id="IPR018154">
    <property type="entry name" value="TLV/ENV_coat_polyprotein"/>
</dbReference>
<keyword evidence="4" id="KW-1133">Transmembrane helix</keyword>
<comment type="subcellular location">
    <subcellularLocation>
        <location evidence="1">Membrane</location>
        <topology evidence="1">Single-pass membrane protein</topology>
    </subcellularLocation>
</comment>
<dbReference type="Proteomes" id="UP000694863">
    <property type="component" value="Unplaced"/>
</dbReference>